<dbReference type="InterPro" id="IPR050580">
    <property type="entry name" value="2H_phosphoesterase_YjcG-like"/>
</dbReference>
<dbReference type="EMBL" id="JACYGY010000001">
    <property type="protein sequence ID" value="MBE9463474.1"/>
    <property type="molecule type" value="Genomic_DNA"/>
</dbReference>
<gene>
    <name evidence="1" type="ORF">IEE83_16425</name>
</gene>
<name>A0ABR9WH34_9BACT</name>
<dbReference type="PANTHER" id="PTHR40037:SF1">
    <property type="entry name" value="PHOSPHOESTERASE SAOUHSC_00951-RELATED"/>
    <property type="match status" value="1"/>
</dbReference>
<dbReference type="GO" id="GO:0016874">
    <property type="term" value="F:ligase activity"/>
    <property type="evidence" value="ECO:0007669"/>
    <property type="project" value="UniProtKB-KW"/>
</dbReference>
<keyword evidence="2" id="KW-1185">Reference proteome</keyword>
<dbReference type="RefSeq" id="WP_194121603.1">
    <property type="nucleotide sequence ID" value="NZ_JACYGY010000001.1"/>
</dbReference>
<dbReference type="SUPFAM" id="SSF55144">
    <property type="entry name" value="LigT-like"/>
    <property type="match status" value="1"/>
</dbReference>
<organism evidence="1 2">
    <name type="scientific">Dyadobacter subterraneus</name>
    <dbReference type="NCBI Taxonomy" id="2773304"/>
    <lineage>
        <taxon>Bacteria</taxon>
        <taxon>Pseudomonadati</taxon>
        <taxon>Bacteroidota</taxon>
        <taxon>Cytophagia</taxon>
        <taxon>Cytophagales</taxon>
        <taxon>Spirosomataceae</taxon>
        <taxon>Dyadobacter</taxon>
    </lineage>
</organism>
<dbReference type="InterPro" id="IPR009097">
    <property type="entry name" value="Cyclic_Pdiesterase"/>
</dbReference>
<evidence type="ECO:0000313" key="1">
    <source>
        <dbReference type="EMBL" id="MBE9463474.1"/>
    </source>
</evidence>
<accession>A0ABR9WH34</accession>
<dbReference type="Proteomes" id="UP000634134">
    <property type="component" value="Unassembled WGS sequence"/>
</dbReference>
<evidence type="ECO:0000313" key="2">
    <source>
        <dbReference type="Proteomes" id="UP000634134"/>
    </source>
</evidence>
<dbReference type="PANTHER" id="PTHR40037">
    <property type="entry name" value="PHOSPHOESTERASE YJCG-RELATED"/>
    <property type="match status" value="1"/>
</dbReference>
<sequence length="167" mass="19510">MRRQLTLFISDQNEEIEKIRAEFNPVQFELIAAHVTLCRENELENLDKVVSNIKTIGLVKSLQIEFSSAERFADGKGVFIPAKTENYDFHELRKKILYETQEFNQNYLPHITLMHPRNSTCSDEIFDQIKNCKLPSVLNFDTISLIEENADGRWFIIEQFPLIKSQS</sequence>
<comment type="caution">
    <text evidence="1">The sequence shown here is derived from an EMBL/GenBank/DDBJ whole genome shotgun (WGS) entry which is preliminary data.</text>
</comment>
<protein>
    <submittedName>
        <fullName evidence="1">2'-5' RNA ligase family protein</fullName>
    </submittedName>
</protein>
<reference evidence="2" key="1">
    <citation type="submission" date="2023-07" db="EMBL/GenBank/DDBJ databases">
        <title>Dyadobacter sp. nov 'subterranea' isolated from contaminted grondwater.</title>
        <authorList>
            <person name="Szabo I."/>
            <person name="Al-Omari J."/>
            <person name="Szerdahelyi S.G."/>
            <person name="Rado J."/>
        </authorList>
    </citation>
    <scope>NUCLEOTIDE SEQUENCE [LARGE SCALE GENOMIC DNA]</scope>
    <source>
        <strain evidence="2">UP-52</strain>
    </source>
</reference>
<dbReference type="Pfam" id="PF13563">
    <property type="entry name" value="2_5_RNA_ligase2"/>
    <property type="match status" value="1"/>
</dbReference>
<dbReference type="Gene3D" id="3.90.1140.10">
    <property type="entry name" value="Cyclic phosphodiesterase"/>
    <property type="match status" value="1"/>
</dbReference>
<proteinExistence type="predicted"/>
<keyword evidence="1" id="KW-0436">Ligase</keyword>